<dbReference type="STRING" id="1346286.SAMN05444362_102202"/>
<evidence type="ECO:0000313" key="3">
    <source>
        <dbReference type="Proteomes" id="UP000184480"/>
    </source>
</evidence>
<evidence type="ECO:0000259" key="1">
    <source>
        <dbReference type="Pfam" id="PF06983"/>
    </source>
</evidence>
<evidence type="ECO:0000313" key="2">
    <source>
        <dbReference type="EMBL" id="SHE79427.1"/>
    </source>
</evidence>
<sequence>MKLTSYLIFNGQAEEAANFYADVLGGKIENLYRYDSMPAESGMPEIPDDFKQKVMHCCIIFPGGSMSAADTLPSDSRNFGNGGHMLTLACDSIAQTEEIYAKLCVGAQKIQCELSEAFFAKRYGEVLDRFGILWALMYEEA</sequence>
<dbReference type="OrthoDB" id="9795306at2"/>
<dbReference type="PANTHER" id="PTHR33990:SF1">
    <property type="entry name" value="PROTEIN YJDN"/>
    <property type="match status" value="1"/>
</dbReference>
<dbReference type="EMBL" id="FQUC01000002">
    <property type="protein sequence ID" value="SHE79427.1"/>
    <property type="molecule type" value="Genomic_DNA"/>
</dbReference>
<dbReference type="Gene3D" id="3.10.180.10">
    <property type="entry name" value="2,3-Dihydroxybiphenyl 1,2-Dioxygenase, domain 1"/>
    <property type="match status" value="1"/>
</dbReference>
<dbReference type="AlphaFoldDB" id="A0A1M4WE07"/>
<protein>
    <submittedName>
        <fullName evidence="2">PhnB protein</fullName>
    </submittedName>
</protein>
<dbReference type="Pfam" id="PF06983">
    <property type="entry name" value="3-dmu-9_3-mt"/>
    <property type="match status" value="1"/>
</dbReference>
<dbReference type="CDD" id="cd06588">
    <property type="entry name" value="PhnB_like"/>
    <property type="match status" value="1"/>
</dbReference>
<reference evidence="3" key="1">
    <citation type="submission" date="2016-11" db="EMBL/GenBank/DDBJ databases">
        <authorList>
            <person name="Varghese N."/>
            <person name="Submissions S."/>
        </authorList>
    </citation>
    <scope>NUCLEOTIDE SEQUENCE [LARGE SCALE GENOMIC DNA]</scope>
    <source>
        <strain evidence="3">DSM 27370</strain>
    </source>
</reference>
<dbReference type="PANTHER" id="PTHR33990">
    <property type="entry name" value="PROTEIN YJDN-RELATED"/>
    <property type="match status" value="1"/>
</dbReference>
<dbReference type="RefSeq" id="WP_070808539.1">
    <property type="nucleotide sequence ID" value="NZ_BBXL01000002.1"/>
</dbReference>
<proteinExistence type="predicted"/>
<feature type="domain" description="PhnB-like" evidence="1">
    <location>
        <begin position="2"/>
        <end position="136"/>
    </location>
</feature>
<accession>A0A1M4WE07</accession>
<dbReference type="SUPFAM" id="SSF54593">
    <property type="entry name" value="Glyoxalase/Bleomycin resistance protein/Dihydroxybiphenyl dioxygenase"/>
    <property type="match status" value="1"/>
</dbReference>
<dbReference type="InterPro" id="IPR028973">
    <property type="entry name" value="PhnB-like"/>
</dbReference>
<gene>
    <name evidence="2" type="ORF">SAMN05444362_102202</name>
</gene>
<dbReference type="Proteomes" id="UP000184480">
    <property type="component" value="Unassembled WGS sequence"/>
</dbReference>
<name>A0A1M4WE07_9BACT</name>
<keyword evidence="3" id="KW-1185">Reference proteome</keyword>
<dbReference type="InterPro" id="IPR029068">
    <property type="entry name" value="Glyas_Bleomycin-R_OHBP_Dase"/>
</dbReference>
<organism evidence="2 3">
    <name type="scientific">Dysgonomonas macrotermitis</name>
    <dbReference type="NCBI Taxonomy" id="1346286"/>
    <lineage>
        <taxon>Bacteria</taxon>
        <taxon>Pseudomonadati</taxon>
        <taxon>Bacteroidota</taxon>
        <taxon>Bacteroidia</taxon>
        <taxon>Bacteroidales</taxon>
        <taxon>Dysgonomonadaceae</taxon>
        <taxon>Dysgonomonas</taxon>
    </lineage>
</organism>